<evidence type="ECO:0000256" key="9">
    <source>
        <dbReference type="SAM" id="Phobius"/>
    </source>
</evidence>
<evidence type="ECO:0000256" key="5">
    <source>
        <dbReference type="ARBA" id="ARBA00022692"/>
    </source>
</evidence>
<dbReference type="InterPro" id="IPR004342">
    <property type="entry name" value="EXS_C"/>
</dbReference>
<gene>
    <name evidence="12" type="ORF">DH2020_049844</name>
</gene>
<dbReference type="Pfam" id="PF03105">
    <property type="entry name" value="SPX"/>
    <property type="match status" value="1"/>
</dbReference>
<dbReference type="PROSITE" id="PS51380">
    <property type="entry name" value="EXS"/>
    <property type="match status" value="1"/>
</dbReference>
<keyword evidence="7 9" id="KW-0472">Membrane</keyword>
<comment type="similarity">
    <text evidence="2">Belongs to the SYG1 (TC 2.A.94) family.</text>
</comment>
<dbReference type="EMBL" id="JABTTQ020003493">
    <property type="protein sequence ID" value="KAK6116382.1"/>
    <property type="molecule type" value="Genomic_DNA"/>
</dbReference>
<feature type="region of interest" description="Disordered" evidence="8">
    <location>
        <begin position="148"/>
        <end position="167"/>
    </location>
</feature>
<dbReference type="PANTHER" id="PTHR48477:SF1">
    <property type="entry name" value="PHOSPHATE TRANSPORTER PHO1"/>
    <property type="match status" value="1"/>
</dbReference>
<keyword evidence="3" id="KW-0813">Transport</keyword>
<evidence type="ECO:0000256" key="6">
    <source>
        <dbReference type="ARBA" id="ARBA00022989"/>
    </source>
</evidence>
<evidence type="ECO:0000313" key="12">
    <source>
        <dbReference type="EMBL" id="KAK6116382.1"/>
    </source>
</evidence>
<evidence type="ECO:0000256" key="8">
    <source>
        <dbReference type="SAM" id="MobiDB-lite"/>
    </source>
</evidence>
<evidence type="ECO:0000256" key="1">
    <source>
        <dbReference type="ARBA" id="ARBA00004127"/>
    </source>
</evidence>
<feature type="domain" description="EXS" evidence="10">
    <location>
        <begin position="594"/>
        <end position="785"/>
    </location>
</feature>
<feature type="domain" description="SPX" evidence="11">
    <location>
        <begin position="2"/>
        <end position="331"/>
    </location>
</feature>
<reference evidence="12 13" key="1">
    <citation type="journal article" date="2021" name="Comput. Struct. Biotechnol. J.">
        <title>De novo genome assembly of the potent medicinal plant Rehmannia glutinosa using nanopore technology.</title>
        <authorList>
            <person name="Ma L."/>
            <person name="Dong C."/>
            <person name="Song C."/>
            <person name="Wang X."/>
            <person name="Zheng X."/>
            <person name="Niu Y."/>
            <person name="Chen S."/>
            <person name="Feng W."/>
        </authorList>
    </citation>
    <scope>NUCLEOTIDE SEQUENCE [LARGE SCALE GENOMIC DNA]</scope>
    <source>
        <strain evidence="12">DH-2019</strain>
    </source>
</reference>
<feature type="transmembrane region" description="Helical" evidence="9">
    <location>
        <begin position="509"/>
        <end position="530"/>
    </location>
</feature>
<dbReference type="Proteomes" id="UP001318860">
    <property type="component" value="Unassembled WGS sequence"/>
</dbReference>
<comment type="caution">
    <text evidence="12">The sequence shown here is derived from an EMBL/GenBank/DDBJ whole genome shotgun (WGS) entry which is preliminary data.</text>
</comment>
<dbReference type="InterPro" id="IPR052486">
    <property type="entry name" value="PHO1"/>
</dbReference>
<evidence type="ECO:0008006" key="14">
    <source>
        <dbReference type="Google" id="ProtNLM"/>
    </source>
</evidence>
<evidence type="ECO:0000256" key="4">
    <source>
        <dbReference type="ARBA" id="ARBA00022592"/>
    </source>
</evidence>
<keyword evidence="5 9" id="KW-0812">Transmembrane</keyword>
<evidence type="ECO:0000256" key="2">
    <source>
        <dbReference type="ARBA" id="ARBA00009665"/>
    </source>
</evidence>
<evidence type="ECO:0000256" key="7">
    <source>
        <dbReference type="ARBA" id="ARBA00023136"/>
    </source>
</evidence>
<keyword evidence="4" id="KW-0592">Phosphate transport</keyword>
<name>A0ABR0U2C1_REHGL</name>
<protein>
    <recommendedName>
        <fullName evidence="14">Phosphate transporter PHO1-like protein</fullName>
    </recommendedName>
</protein>
<accession>A0ABR0U2C1</accession>
<feature type="transmembrane region" description="Helical" evidence="9">
    <location>
        <begin position="704"/>
        <end position="725"/>
    </location>
</feature>
<dbReference type="InterPro" id="IPR004331">
    <property type="entry name" value="SPX_dom"/>
</dbReference>
<evidence type="ECO:0000259" key="11">
    <source>
        <dbReference type="PROSITE" id="PS51382"/>
    </source>
</evidence>
<dbReference type="InterPro" id="IPR034092">
    <property type="entry name" value="PHO1_SPX"/>
</dbReference>
<feature type="transmembrane region" description="Helical" evidence="9">
    <location>
        <begin position="387"/>
        <end position="408"/>
    </location>
</feature>
<dbReference type="PANTHER" id="PTHR48477">
    <property type="entry name" value="PHOSPHATE TRANSPORTER PHO1"/>
    <property type="match status" value="1"/>
</dbReference>
<feature type="transmembrane region" description="Helical" evidence="9">
    <location>
        <begin position="473"/>
        <end position="497"/>
    </location>
</feature>
<feature type="transmembrane region" description="Helical" evidence="9">
    <location>
        <begin position="656"/>
        <end position="675"/>
    </location>
</feature>
<dbReference type="Pfam" id="PF03124">
    <property type="entry name" value="EXS"/>
    <property type="match status" value="1"/>
</dbReference>
<evidence type="ECO:0000259" key="10">
    <source>
        <dbReference type="PROSITE" id="PS51380"/>
    </source>
</evidence>
<feature type="transmembrane region" description="Helical" evidence="9">
    <location>
        <begin position="428"/>
        <end position="452"/>
    </location>
</feature>
<evidence type="ECO:0000313" key="13">
    <source>
        <dbReference type="Proteomes" id="UP001318860"/>
    </source>
</evidence>
<proteinExistence type="inferred from homology"/>
<dbReference type="PROSITE" id="PS51382">
    <property type="entry name" value="SPX"/>
    <property type="match status" value="1"/>
</dbReference>
<keyword evidence="6 9" id="KW-1133">Transmembrane helix</keyword>
<dbReference type="CDD" id="cd14476">
    <property type="entry name" value="SPX_PHO1_like"/>
    <property type="match status" value="1"/>
</dbReference>
<evidence type="ECO:0000256" key="3">
    <source>
        <dbReference type="ARBA" id="ARBA00022448"/>
    </source>
</evidence>
<comment type="subcellular location">
    <subcellularLocation>
        <location evidence="1">Endomembrane system</location>
        <topology evidence="1">Multi-pass membrane protein</topology>
    </subcellularLocation>
</comment>
<organism evidence="12 13">
    <name type="scientific">Rehmannia glutinosa</name>
    <name type="common">Chinese foxglove</name>
    <dbReference type="NCBI Taxonomy" id="99300"/>
    <lineage>
        <taxon>Eukaryota</taxon>
        <taxon>Viridiplantae</taxon>
        <taxon>Streptophyta</taxon>
        <taxon>Embryophyta</taxon>
        <taxon>Tracheophyta</taxon>
        <taxon>Spermatophyta</taxon>
        <taxon>Magnoliopsida</taxon>
        <taxon>eudicotyledons</taxon>
        <taxon>Gunneridae</taxon>
        <taxon>Pentapetalae</taxon>
        <taxon>asterids</taxon>
        <taxon>lamiids</taxon>
        <taxon>Lamiales</taxon>
        <taxon>Orobanchaceae</taxon>
        <taxon>Rehmannieae</taxon>
        <taxon>Rehmannia</taxon>
    </lineage>
</organism>
<keyword evidence="13" id="KW-1185">Reference proteome</keyword>
<sequence>MVKFSKQFEGQLVPEWKEAFVDYCQLKKDIKKIHVVNNDQNNNSKKRNIFSSLRKYTFLGYKQREPRVIQVHRKLTATASTGDMYETELLDQFADTDAAIEFFACLDHQLNKVNRFFRTKEKEFLERGDSLKKQMEILTELKTALKQNRHAKGPSLQDSKDEDSISGTISCDEESIKDTADIEHSLENLTEDEVKLSESPKSGELAIMRMKKEDGKNRSLSRRVINFQGKNLRIHIPLTNPTRTFSAITYLFWDDLVNQSSKKCGPEGHKLHVNKKKLHHAEKMIRGAFIELYKGLGYLKTYRNLNMLAFAKILKKFDKVSIFSQVTNKQVLPIYLRVVESSYFNSSDKALKLADEVEELFVKQFAEDDKRKAMKYLKPTQRKESHAVTFFIGLFAGCFIALFVGYVIMAHITGLYRSNSDTMYMETVYPVLSMFSLLFLHFFMYGCNIFMWRKTRINYSFIFELSPTKELKYGDVFLICTTSMTVVVGVLFVHLLLVAKGYSFAQVQVIPGLLLLVFIIVLVCPFNIIYKSSRYRLLSVIRNIVLSPLYKVVMLDFFMADQLCSQVPMLRNLEYIACYYITGSYKTQDYNYCMRTTYYRDLAYAVSFLPYYWRAMQCARRWFDEGHKSHLLNLGKYVSAMLAAGAKVAYEKEKSVGWLCLVVIMSTAATVYQLYWDFVKDWGLLQFNSKNPWLRDELMLRQKFIYYFSLGLNLVLRLAWLQTVFHYNFEKVDYRVTMLFLAALEVVRRGQWNFYRLENEHLNNAGKFRAVKTVPLPFHEVDEQD</sequence>